<comment type="caution">
    <text evidence="1">The sequence shown here is derived from an EMBL/GenBank/DDBJ whole genome shotgun (WGS) entry which is preliminary data.</text>
</comment>
<organism evidence="1 2">
    <name type="scientific">Pseudonocardia ailaonensis</name>
    <dbReference type="NCBI Taxonomy" id="367279"/>
    <lineage>
        <taxon>Bacteria</taxon>
        <taxon>Bacillati</taxon>
        <taxon>Actinomycetota</taxon>
        <taxon>Actinomycetes</taxon>
        <taxon>Pseudonocardiales</taxon>
        <taxon>Pseudonocardiaceae</taxon>
        <taxon>Pseudonocardia</taxon>
    </lineage>
</organism>
<reference evidence="1 2" key="1">
    <citation type="journal article" date="2019" name="Int. J. Syst. Evol. Microbiol.">
        <title>The Global Catalogue of Microorganisms (GCM) 10K type strain sequencing project: providing services to taxonomists for standard genome sequencing and annotation.</title>
        <authorList>
            <consortium name="The Broad Institute Genomics Platform"/>
            <consortium name="The Broad Institute Genome Sequencing Center for Infectious Disease"/>
            <person name="Wu L."/>
            <person name="Ma J."/>
        </authorList>
    </citation>
    <scope>NUCLEOTIDE SEQUENCE [LARGE SCALE GENOMIC DNA]</scope>
    <source>
        <strain evidence="1 2">JCM 16009</strain>
    </source>
</reference>
<evidence type="ECO:0000313" key="2">
    <source>
        <dbReference type="Proteomes" id="UP001500449"/>
    </source>
</evidence>
<dbReference type="Proteomes" id="UP001500449">
    <property type="component" value="Unassembled WGS sequence"/>
</dbReference>
<proteinExistence type="predicted"/>
<protein>
    <recommendedName>
        <fullName evidence="3">CopG family transcriptional regulator</fullName>
    </recommendedName>
</protein>
<evidence type="ECO:0008006" key="3">
    <source>
        <dbReference type="Google" id="ProtNLM"/>
    </source>
</evidence>
<accession>A0ABN2NQ99</accession>
<keyword evidence="2" id="KW-1185">Reference proteome</keyword>
<gene>
    <name evidence="1" type="ORF">GCM10009836_69060</name>
</gene>
<dbReference type="RefSeq" id="WP_344427117.1">
    <property type="nucleotide sequence ID" value="NZ_BAAAQK010000028.1"/>
</dbReference>
<evidence type="ECO:0000313" key="1">
    <source>
        <dbReference type="EMBL" id="GAA1877872.1"/>
    </source>
</evidence>
<dbReference type="EMBL" id="BAAAQK010000028">
    <property type="protein sequence ID" value="GAA1877872.1"/>
    <property type="molecule type" value="Genomic_DNA"/>
</dbReference>
<sequence>MPDRKITPANVRLGVRDAVDFWLEQHPVTVGDCIELAVENAVRQWLTEHGDALIAKAIADVIDRHTP</sequence>
<name>A0ABN2NQ99_9PSEU</name>